<keyword evidence="9" id="KW-0492">Microsome</keyword>
<dbReference type="FunFam" id="1.10.630.10:FF:000238">
    <property type="entry name" value="Cytochrome P450 2A6"/>
    <property type="match status" value="1"/>
</dbReference>
<evidence type="ECO:0000313" key="17">
    <source>
        <dbReference type="EMBL" id="VDI02484.1"/>
    </source>
</evidence>
<evidence type="ECO:0000256" key="8">
    <source>
        <dbReference type="ARBA" id="ARBA00022824"/>
    </source>
</evidence>
<dbReference type="PANTHER" id="PTHR24289:SF21">
    <property type="entry name" value="CYTOCHROME P450 1A"/>
    <property type="match status" value="1"/>
</dbReference>
<evidence type="ECO:0000256" key="7">
    <source>
        <dbReference type="ARBA" id="ARBA00022723"/>
    </source>
</evidence>
<evidence type="ECO:0000256" key="5">
    <source>
        <dbReference type="ARBA" id="ARBA00012109"/>
    </source>
</evidence>
<dbReference type="GO" id="GO:0020037">
    <property type="term" value="F:heme binding"/>
    <property type="evidence" value="ECO:0007669"/>
    <property type="project" value="InterPro"/>
</dbReference>
<proteinExistence type="inferred from homology"/>
<dbReference type="InterPro" id="IPR017972">
    <property type="entry name" value="Cyt_P450_CS"/>
</dbReference>
<dbReference type="OrthoDB" id="1055148at2759"/>
<evidence type="ECO:0000256" key="10">
    <source>
        <dbReference type="ARBA" id="ARBA00023002"/>
    </source>
</evidence>
<comment type="subcellular location">
    <subcellularLocation>
        <location evidence="3">Endoplasmic reticulum membrane</location>
        <topology evidence="3">Peripheral membrane protein</topology>
    </subcellularLocation>
    <subcellularLocation>
        <location evidence="2">Microsome membrane</location>
        <topology evidence="2">Peripheral membrane protein</topology>
    </subcellularLocation>
</comment>
<evidence type="ECO:0000256" key="1">
    <source>
        <dbReference type="ARBA" id="ARBA00001971"/>
    </source>
</evidence>
<dbReference type="PROSITE" id="PS00086">
    <property type="entry name" value="CYTOCHROME_P450"/>
    <property type="match status" value="1"/>
</dbReference>
<dbReference type="GO" id="GO:0004508">
    <property type="term" value="F:steroid 17-alpha-monooxygenase activity"/>
    <property type="evidence" value="ECO:0007669"/>
    <property type="project" value="TreeGrafter"/>
</dbReference>
<evidence type="ECO:0000256" key="15">
    <source>
        <dbReference type="RuleBase" id="RU000461"/>
    </source>
</evidence>
<dbReference type="GO" id="GO:0005506">
    <property type="term" value="F:iron ion binding"/>
    <property type="evidence" value="ECO:0007669"/>
    <property type="project" value="InterPro"/>
</dbReference>
<comment type="cofactor">
    <cofactor evidence="1 14">
        <name>heme</name>
        <dbReference type="ChEBI" id="CHEBI:30413"/>
    </cofactor>
</comment>
<dbReference type="EMBL" id="UYJE01001480">
    <property type="protein sequence ID" value="VDI02484.1"/>
    <property type="molecule type" value="Genomic_DNA"/>
</dbReference>
<dbReference type="Pfam" id="PF00067">
    <property type="entry name" value="p450"/>
    <property type="match status" value="1"/>
</dbReference>
<dbReference type="InterPro" id="IPR002401">
    <property type="entry name" value="Cyt_P450_E_grp-I"/>
</dbReference>
<reference evidence="17" key="1">
    <citation type="submission" date="2018-11" db="EMBL/GenBank/DDBJ databases">
        <authorList>
            <person name="Alioto T."/>
            <person name="Alioto T."/>
        </authorList>
    </citation>
    <scope>NUCLEOTIDE SEQUENCE</scope>
</reference>
<evidence type="ECO:0000256" key="12">
    <source>
        <dbReference type="ARBA" id="ARBA00023033"/>
    </source>
</evidence>
<evidence type="ECO:0000256" key="4">
    <source>
        <dbReference type="ARBA" id="ARBA00010617"/>
    </source>
</evidence>
<keyword evidence="13 16" id="KW-0472">Membrane</keyword>
<evidence type="ECO:0000256" key="16">
    <source>
        <dbReference type="SAM" id="Phobius"/>
    </source>
</evidence>
<evidence type="ECO:0000256" key="11">
    <source>
        <dbReference type="ARBA" id="ARBA00023004"/>
    </source>
</evidence>
<keyword evidence="12 15" id="KW-0503">Monooxygenase</keyword>
<dbReference type="AlphaFoldDB" id="A0A8B6CAU6"/>
<evidence type="ECO:0000256" key="3">
    <source>
        <dbReference type="ARBA" id="ARBA00004406"/>
    </source>
</evidence>
<dbReference type="PRINTS" id="PR00463">
    <property type="entry name" value="EP450I"/>
</dbReference>
<keyword evidence="7 14" id="KW-0479">Metal-binding</keyword>
<keyword evidence="8" id="KW-0256">Endoplasmic reticulum</keyword>
<dbReference type="InterPro" id="IPR001128">
    <property type="entry name" value="Cyt_P450"/>
</dbReference>
<evidence type="ECO:0000256" key="6">
    <source>
        <dbReference type="ARBA" id="ARBA00022617"/>
    </source>
</evidence>
<feature type="transmembrane region" description="Helical" evidence="16">
    <location>
        <begin position="12"/>
        <end position="31"/>
    </location>
</feature>
<evidence type="ECO:0000256" key="9">
    <source>
        <dbReference type="ARBA" id="ARBA00022848"/>
    </source>
</evidence>
<keyword evidence="16" id="KW-0812">Transmembrane</keyword>
<keyword evidence="6 14" id="KW-0349">Heme</keyword>
<dbReference type="EC" id="1.14.14.1" evidence="5"/>
<evidence type="ECO:0000256" key="13">
    <source>
        <dbReference type="ARBA" id="ARBA00023136"/>
    </source>
</evidence>
<dbReference type="GO" id="GO:0042446">
    <property type="term" value="P:hormone biosynthetic process"/>
    <property type="evidence" value="ECO:0007669"/>
    <property type="project" value="TreeGrafter"/>
</dbReference>
<protein>
    <recommendedName>
        <fullName evidence="5">unspecific monooxygenase</fullName>
        <ecNumber evidence="5">1.14.14.1</ecNumber>
    </recommendedName>
</protein>
<comment type="similarity">
    <text evidence="4 15">Belongs to the cytochrome P450 family.</text>
</comment>
<dbReference type="InterPro" id="IPR036396">
    <property type="entry name" value="Cyt_P450_sf"/>
</dbReference>
<keyword evidence="11 14" id="KW-0408">Iron</keyword>
<organism evidence="17 18">
    <name type="scientific">Mytilus galloprovincialis</name>
    <name type="common">Mediterranean mussel</name>
    <dbReference type="NCBI Taxonomy" id="29158"/>
    <lineage>
        <taxon>Eukaryota</taxon>
        <taxon>Metazoa</taxon>
        <taxon>Spiralia</taxon>
        <taxon>Lophotrochozoa</taxon>
        <taxon>Mollusca</taxon>
        <taxon>Bivalvia</taxon>
        <taxon>Autobranchia</taxon>
        <taxon>Pteriomorphia</taxon>
        <taxon>Mytilida</taxon>
        <taxon>Mytiloidea</taxon>
        <taxon>Mytilidae</taxon>
        <taxon>Mytilinae</taxon>
        <taxon>Mytilus</taxon>
    </lineage>
</organism>
<keyword evidence="16" id="KW-1133">Transmembrane helix</keyword>
<keyword evidence="10 15" id="KW-0560">Oxidoreductase</keyword>
<dbReference type="Proteomes" id="UP000596742">
    <property type="component" value="Unassembled WGS sequence"/>
</dbReference>
<keyword evidence="18" id="KW-1185">Reference proteome</keyword>
<dbReference type="GO" id="GO:0005789">
    <property type="term" value="C:endoplasmic reticulum membrane"/>
    <property type="evidence" value="ECO:0007669"/>
    <property type="project" value="UniProtKB-SubCell"/>
</dbReference>
<dbReference type="SUPFAM" id="SSF48264">
    <property type="entry name" value="Cytochrome P450"/>
    <property type="match status" value="1"/>
</dbReference>
<dbReference type="PRINTS" id="PR00385">
    <property type="entry name" value="P450"/>
</dbReference>
<evidence type="ECO:0000256" key="2">
    <source>
        <dbReference type="ARBA" id="ARBA00004174"/>
    </source>
</evidence>
<sequence length="502" mass="57641">MMKTHFIPFENVDFKFCITICFAILLMTGILKKFFEIRKLPPGPWGYPFIGHLTLLGSNPAETFSKMAIQYGDVFFIRMGKWPTIVLNSRDAIDEALNKMPEIFSDRPKFYSNYAINKMKGLVFGEYSQRLRLHRKIANGVLQEFATSKSSPTEYLVRKEVDLLIKLWIQSRDNNFNPVHDIEMAVGAVMYQLLFGSEINCHSDQSFIDMVKNLKTINEGASAGSFVNMLPWIRFIMPSKVKKLLERLELNSKFAEKCISESLSSYDKNHQRGMVDGLISAANKYAEKEVHHDGITRHQIYSTIRDFIGAGIDTTSTTLQWTVLLLSIHTNIQDKMQKEIDNILGGRGPTLQDQGKLPYVEATILEVMRHGTIAPLNIPHSTSTDVKFRDFEIKKGTVVFCNIYGIFKDKNIWTDPDKFRPERFLTKDNTIIHERADIIATQFGVGRRRCIGDTLSKRELFLFITSIYQAMNTNLRSDPNYGRIITINCKPTPYKIQIIPRY</sequence>
<comment type="caution">
    <text evidence="17">The sequence shown here is derived from an EMBL/GenBank/DDBJ whole genome shotgun (WGS) entry which is preliminary data.</text>
</comment>
<dbReference type="GO" id="GO:0042448">
    <property type="term" value="P:progesterone metabolic process"/>
    <property type="evidence" value="ECO:0007669"/>
    <property type="project" value="TreeGrafter"/>
</dbReference>
<evidence type="ECO:0000313" key="18">
    <source>
        <dbReference type="Proteomes" id="UP000596742"/>
    </source>
</evidence>
<accession>A0A8B6CAU6</accession>
<feature type="binding site" description="axial binding residue" evidence="14">
    <location>
        <position position="450"/>
    </location>
    <ligand>
        <name>heme</name>
        <dbReference type="ChEBI" id="CHEBI:30413"/>
    </ligand>
    <ligandPart>
        <name>Fe</name>
        <dbReference type="ChEBI" id="CHEBI:18248"/>
    </ligandPart>
</feature>
<dbReference type="Gene3D" id="1.10.630.10">
    <property type="entry name" value="Cytochrome P450"/>
    <property type="match status" value="1"/>
</dbReference>
<evidence type="ECO:0000256" key="14">
    <source>
        <dbReference type="PIRSR" id="PIRSR602401-1"/>
    </source>
</evidence>
<name>A0A8B6CAU6_MYTGA</name>
<dbReference type="PANTHER" id="PTHR24289">
    <property type="entry name" value="STEROID 17-ALPHA-HYDROXYLASE/17,20 LYASE"/>
    <property type="match status" value="1"/>
</dbReference>
<gene>
    <name evidence="17" type="ORF">MGAL_10B044071</name>
</gene>